<feature type="domain" description="F-box" evidence="1">
    <location>
        <begin position="18"/>
        <end position="64"/>
    </location>
</feature>
<dbReference type="FunCoup" id="A0A7N2MAM5">
    <property type="interactions" value="97"/>
</dbReference>
<dbReference type="InterPro" id="IPR001810">
    <property type="entry name" value="F-box_dom"/>
</dbReference>
<dbReference type="PANTHER" id="PTHR31672:SF10">
    <property type="entry name" value="F-BOX DOMAIN-CONTAINING PROTEIN"/>
    <property type="match status" value="1"/>
</dbReference>
<evidence type="ECO:0000313" key="3">
    <source>
        <dbReference type="Proteomes" id="UP000594261"/>
    </source>
</evidence>
<dbReference type="AlphaFoldDB" id="A0A7N2MAM5"/>
<organism evidence="2 3">
    <name type="scientific">Quercus lobata</name>
    <name type="common">Valley oak</name>
    <dbReference type="NCBI Taxonomy" id="97700"/>
    <lineage>
        <taxon>Eukaryota</taxon>
        <taxon>Viridiplantae</taxon>
        <taxon>Streptophyta</taxon>
        <taxon>Embryophyta</taxon>
        <taxon>Tracheophyta</taxon>
        <taxon>Spermatophyta</taxon>
        <taxon>Magnoliopsida</taxon>
        <taxon>eudicotyledons</taxon>
        <taxon>Gunneridae</taxon>
        <taxon>Pentapetalae</taxon>
        <taxon>rosids</taxon>
        <taxon>fabids</taxon>
        <taxon>Fagales</taxon>
        <taxon>Fagaceae</taxon>
        <taxon>Quercus</taxon>
    </lineage>
</organism>
<dbReference type="GeneID" id="115957784"/>
<dbReference type="Pfam" id="PF07734">
    <property type="entry name" value="FBA_1"/>
    <property type="match status" value="1"/>
</dbReference>
<dbReference type="EnsemblPlants" id="QL08p020067:mrna">
    <property type="protein sequence ID" value="QL08p020067:mrna:CDS:5"/>
    <property type="gene ID" value="QL08p020067"/>
</dbReference>
<dbReference type="Gramene" id="QL08p020067:mrna">
    <property type="protein sequence ID" value="QL08p020067:mrna:CDS:5"/>
    <property type="gene ID" value="QL08p020067"/>
</dbReference>
<dbReference type="SUPFAM" id="SSF81383">
    <property type="entry name" value="F-box domain"/>
    <property type="match status" value="1"/>
</dbReference>
<dbReference type="OrthoDB" id="810573at2759"/>
<sequence length="402" mass="46057">MSDNLPELSRSFPEEAIMCDSHSLPPEILLDIIIRLPIKSIITCTSVCKTWKSLIQNPSFISDHLRHSTTKYLLFSLYSKTAWQVYRIPHEQGKEHYALHWDDDNRDFNEYTKFYFPLLHGQVRFCVVGSCDGLICLANYTCCDTFIIWNPCIRKFVQVSKALALPNIPPFRYSVSVGFGIDSKTSDYKVARILSFRDRKSGSPPKLEVEVYSLATAEWKTLTTALPPTSTECYGNPHASSVNGALHWVASRRTKDNMLIKFVMVLDLEDEVFSEIAMPKFAENERNLPSTISAYGNSLALYQEVSMNYLNIWLMKEYGNASSWTKIVILADQGPRYYRPSAKGFRKSGEVILKMNDTKFISRDLETQEIKDIGNAGYYHTYVDYYVESLVLNDKKSQLCSY</sequence>
<dbReference type="CDD" id="cd22157">
    <property type="entry name" value="F-box_AtFBW1-like"/>
    <property type="match status" value="1"/>
</dbReference>
<evidence type="ECO:0000259" key="1">
    <source>
        <dbReference type="PROSITE" id="PS50181"/>
    </source>
</evidence>
<dbReference type="InterPro" id="IPR006527">
    <property type="entry name" value="F-box-assoc_dom_typ1"/>
</dbReference>
<reference evidence="2" key="2">
    <citation type="submission" date="2021-01" db="UniProtKB">
        <authorList>
            <consortium name="EnsemblPlants"/>
        </authorList>
    </citation>
    <scope>IDENTIFICATION</scope>
</reference>
<dbReference type="PANTHER" id="PTHR31672">
    <property type="entry name" value="BNACNNG10540D PROTEIN"/>
    <property type="match status" value="1"/>
</dbReference>
<protein>
    <recommendedName>
        <fullName evidence="1">F-box domain-containing protein</fullName>
    </recommendedName>
</protein>
<dbReference type="Gene3D" id="1.20.1280.50">
    <property type="match status" value="1"/>
</dbReference>
<name>A0A7N2MAM5_QUELO</name>
<dbReference type="Proteomes" id="UP000594261">
    <property type="component" value="Chromosome 8"/>
</dbReference>
<proteinExistence type="predicted"/>
<dbReference type="InterPro" id="IPR036047">
    <property type="entry name" value="F-box-like_dom_sf"/>
</dbReference>
<gene>
    <name evidence="2" type="primary">LOC115957784</name>
</gene>
<dbReference type="RefSeq" id="XP_030931966.1">
    <property type="nucleotide sequence ID" value="XM_031076106.1"/>
</dbReference>
<dbReference type="RefSeq" id="XP_030931967.1">
    <property type="nucleotide sequence ID" value="XM_031076107.1"/>
</dbReference>
<dbReference type="EMBL" id="LRBV02000008">
    <property type="status" value="NOT_ANNOTATED_CDS"/>
    <property type="molecule type" value="Genomic_DNA"/>
</dbReference>
<dbReference type="InterPro" id="IPR011043">
    <property type="entry name" value="Gal_Oxase/kelch_b-propeller"/>
</dbReference>
<accession>A0A7N2MAM5</accession>
<dbReference type="SMART" id="SM00256">
    <property type="entry name" value="FBOX"/>
    <property type="match status" value="1"/>
</dbReference>
<dbReference type="SUPFAM" id="SSF50965">
    <property type="entry name" value="Galactose oxidase, central domain"/>
    <property type="match status" value="1"/>
</dbReference>
<evidence type="ECO:0000313" key="2">
    <source>
        <dbReference type="EnsemblPlants" id="QL08p020067:mrna:CDS:5"/>
    </source>
</evidence>
<dbReference type="NCBIfam" id="TIGR01640">
    <property type="entry name" value="F_box_assoc_1"/>
    <property type="match status" value="1"/>
</dbReference>
<reference evidence="2 3" key="1">
    <citation type="journal article" date="2016" name="G3 (Bethesda)">
        <title>First Draft Assembly and Annotation of the Genome of a California Endemic Oak Quercus lobata Nee (Fagaceae).</title>
        <authorList>
            <person name="Sork V.L."/>
            <person name="Fitz-Gibbon S.T."/>
            <person name="Puiu D."/>
            <person name="Crepeau M."/>
            <person name="Gugger P.F."/>
            <person name="Sherman R."/>
            <person name="Stevens K."/>
            <person name="Langley C.H."/>
            <person name="Pellegrini M."/>
            <person name="Salzberg S.L."/>
        </authorList>
    </citation>
    <scope>NUCLEOTIDE SEQUENCE [LARGE SCALE GENOMIC DNA]</scope>
    <source>
        <strain evidence="2 3">cv. SW786</strain>
    </source>
</reference>
<dbReference type="PROSITE" id="PS50181">
    <property type="entry name" value="FBOX"/>
    <property type="match status" value="1"/>
</dbReference>
<dbReference type="KEGG" id="qlo:115957784"/>
<dbReference type="InterPro" id="IPR050796">
    <property type="entry name" value="SCF_F-box_component"/>
</dbReference>
<dbReference type="OMA" id="CFEIDES"/>
<keyword evidence="3" id="KW-1185">Reference proteome</keyword>
<dbReference type="InterPro" id="IPR017451">
    <property type="entry name" value="F-box-assoc_interact_dom"/>
</dbReference>
<dbReference type="InParanoid" id="A0A7N2MAM5"/>
<dbReference type="Pfam" id="PF00646">
    <property type="entry name" value="F-box"/>
    <property type="match status" value="1"/>
</dbReference>